<dbReference type="GO" id="GO:0016787">
    <property type="term" value="F:hydrolase activity"/>
    <property type="evidence" value="ECO:0007669"/>
    <property type="project" value="UniProtKB-KW"/>
</dbReference>
<proteinExistence type="predicted"/>
<dbReference type="Proteomes" id="UP000447876">
    <property type="component" value="Unassembled WGS sequence"/>
</dbReference>
<feature type="domain" description="Metallo-beta-lactamase" evidence="4">
    <location>
        <begin position="38"/>
        <end position="248"/>
    </location>
</feature>
<protein>
    <submittedName>
        <fullName evidence="5">MBL fold metallo-hydrolase</fullName>
    </submittedName>
</protein>
<dbReference type="RefSeq" id="WP_155612630.1">
    <property type="nucleotide sequence ID" value="NZ_WNZW01000011.1"/>
</dbReference>
<organism evidence="5 6">
    <name type="scientific">Paenibacillus woosongensis</name>
    <dbReference type="NCBI Taxonomy" id="307580"/>
    <lineage>
        <taxon>Bacteria</taxon>
        <taxon>Bacillati</taxon>
        <taxon>Bacillota</taxon>
        <taxon>Bacilli</taxon>
        <taxon>Bacillales</taxon>
        <taxon>Paenibacillaceae</taxon>
        <taxon>Paenibacillus</taxon>
    </lineage>
</organism>
<evidence type="ECO:0000259" key="4">
    <source>
        <dbReference type="SMART" id="SM00849"/>
    </source>
</evidence>
<dbReference type="PANTHER" id="PTHR42951:SF17">
    <property type="entry name" value="METALLO-BETA-LACTAMASE DOMAIN-CONTAINING PROTEIN"/>
    <property type="match status" value="1"/>
</dbReference>
<dbReference type="InterPro" id="IPR050855">
    <property type="entry name" value="NDM-1-like"/>
</dbReference>
<dbReference type="SMART" id="SM00849">
    <property type="entry name" value="Lactamase_B"/>
    <property type="match status" value="1"/>
</dbReference>
<comment type="function">
    <text evidence="2">Counteracts the endogenous Pycsar antiviral defense system. Phosphodiesterase that enables metal-dependent hydrolysis of host cyclic nucleotide Pycsar defense signals such as cCMP and cUMP.</text>
</comment>
<comment type="caution">
    <text evidence="5">The sequence shown here is derived from an EMBL/GenBank/DDBJ whole genome shotgun (WGS) entry which is preliminary data.</text>
</comment>
<dbReference type="OrthoDB" id="9802248at2"/>
<evidence type="ECO:0000256" key="3">
    <source>
        <dbReference type="ARBA" id="ARBA00048505"/>
    </source>
</evidence>
<sequence length="283" mass="31060">MDKQIEQGNDYHYIPVTSVGSGVGVEVAPDLYSYTIQIVNIGLVGQRDSKEFVLIDTGMPESAGEIIAVTEERFGANSRPKAIILTHGHFDHVGAVVDLVKHWNVPVYAHELELPFLTGQMSYPEPDATVEGGAVAKMSPFFPIEPVNLGDQVQALPADGTVPHLPDFRWIHTPGHSPGHVSLFRDKDRSLIAGDAFVTVKQDSLYKVFTQEVEINGPPRYLTTDWPAAWDSVKKLAALNPSVAICGHGMPVSGELLSRNLEKLVKQFDQIAIPDYGKYVNKH</sequence>
<dbReference type="Pfam" id="PF00753">
    <property type="entry name" value="Lactamase_B"/>
    <property type="match status" value="1"/>
</dbReference>
<accession>A0A7X3CQM4</accession>
<evidence type="ECO:0000256" key="2">
    <source>
        <dbReference type="ARBA" id="ARBA00034301"/>
    </source>
</evidence>
<comment type="catalytic activity">
    <reaction evidence="3">
        <text>3',5'-cyclic UMP + H2O = UMP + H(+)</text>
        <dbReference type="Rhea" id="RHEA:70575"/>
        <dbReference type="ChEBI" id="CHEBI:15377"/>
        <dbReference type="ChEBI" id="CHEBI:15378"/>
        <dbReference type="ChEBI" id="CHEBI:57865"/>
        <dbReference type="ChEBI" id="CHEBI:184387"/>
    </reaction>
    <physiologicalReaction direction="left-to-right" evidence="3">
        <dbReference type="Rhea" id="RHEA:70576"/>
    </physiologicalReaction>
</comment>
<dbReference type="InterPro" id="IPR001279">
    <property type="entry name" value="Metallo-B-lactamas"/>
</dbReference>
<dbReference type="EMBL" id="WNZW01000011">
    <property type="protein sequence ID" value="MUG47250.1"/>
    <property type="molecule type" value="Genomic_DNA"/>
</dbReference>
<evidence type="ECO:0000313" key="5">
    <source>
        <dbReference type="EMBL" id="MUG47250.1"/>
    </source>
</evidence>
<reference evidence="5 6" key="1">
    <citation type="submission" date="2019-11" db="EMBL/GenBank/DDBJ databases">
        <title>Draft genome sequences of five Paenibacillus species of dairy origin.</title>
        <authorList>
            <person name="Olajide A.M."/>
            <person name="Chen S."/>
            <person name="Lapointe G."/>
        </authorList>
    </citation>
    <scope>NUCLEOTIDE SEQUENCE [LARGE SCALE GENOMIC DNA]</scope>
    <source>
        <strain evidence="5 6">12CR55</strain>
    </source>
</reference>
<comment type="catalytic activity">
    <reaction evidence="1">
        <text>3',5'-cyclic CMP + H2O = CMP + H(+)</text>
        <dbReference type="Rhea" id="RHEA:72675"/>
        <dbReference type="ChEBI" id="CHEBI:15377"/>
        <dbReference type="ChEBI" id="CHEBI:15378"/>
        <dbReference type="ChEBI" id="CHEBI:58003"/>
        <dbReference type="ChEBI" id="CHEBI:60377"/>
    </reaction>
    <physiologicalReaction direction="left-to-right" evidence="1">
        <dbReference type="Rhea" id="RHEA:72676"/>
    </physiologicalReaction>
</comment>
<dbReference type="SUPFAM" id="SSF56281">
    <property type="entry name" value="Metallo-hydrolase/oxidoreductase"/>
    <property type="match status" value="1"/>
</dbReference>
<dbReference type="PANTHER" id="PTHR42951">
    <property type="entry name" value="METALLO-BETA-LACTAMASE DOMAIN-CONTAINING"/>
    <property type="match status" value="1"/>
</dbReference>
<name>A0A7X3CQM4_9BACL</name>
<dbReference type="Gene3D" id="3.60.15.10">
    <property type="entry name" value="Ribonuclease Z/Hydroxyacylglutathione hydrolase-like"/>
    <property type="match status" value="1"/>
</dbReference>
<dbReference type="AlphaFoldDB" id="A0A7X3CQM4"/>
<dbReference type="CDD" id="cd07721">
    <property type="entry name" value="yflN-like_MBL-fold"/>
    <property type="match status" value="1"/>
</dbReference>
<evidence type="ECO:0000256" key="1">
    <source>
        <dbReference type="ARBA" id="ARBA00034221"/>
    </source>
</evidence>
<keyword evidence="5" id="KW-0378">Hydrolase</keyword>
<evidence type="ECO:0000313" key="6">
    <source>
        <dbReference type="Proteomes" id="UP000447876"/>
    </source>
</evidence>
<gene>
    <name evidence="5" type="ORF">GNP95_20070</name>
</gene>
<dbReference type="InterPro" id="IPR036866">
    <property type="entry name" value="RibonucZ/Hydroxyglut_hydro"/>
</dbReference>